<dbReference type="InParanoid" id="G4ZGS9"/>
<keyword evidence="3" id="KW-1185">Reference proteome</keyword>
<reference evidence="2 3" key="1">
    <citation type="journal article" date="2006" name="Science">
        <title>Phytophthora genome sequences uncover evolutionary origins and mechanisms of pathogenesis.</title>
        <authorList>
            <person name="Tyler B.M."/>
            <person name="Tripathy S."/>
            <person name="Zhang X."/>
            <person name="Dehal P."/>
            <person name="Jiang R.H."/>
            <person name="Aerts A."/>
            <person name="Arredondo F.D."/>
            <person name="Baxter L."/>
            <person name="Bensasson D."/>
            <person name="Beynon J.L."/>
            <person name="Chapman J."/>
            <person name="Damasceno C.M."/>
            <person name="Dorrance A.E."/>
            <person name="Dou D."/>
            <person name="Dickerman A.W."/>
            <person name="Dubchak I.L."/>
            <person name="Garbelotto M."/>
            <person name="Gijzen M."/>
            <person name="Gordon S.G."/>
            <person name="Govers F."/>
            <person name="Grunwald N.J."/>
            <person name="Huang W."/>
            <person name="Ivors K.L."/>
            <person name="Jones R.W."/>
            <person name="Kamoun S."/>
            <person name="Krampis K."/>
            <person name="Lamour K.H."/>
            <person name="Lee M.K."/>
            <person name="McDonald W.H."/>
            <person name="Medina M."/>
            <person name="Meijer H.J."/>
            <person name="Nordberg E.K."/>
            <person name="Maclean D.J."/>
            <person name="Ospina-Giraldo M.D."/>
            <person name="Morris P.F."/>
            <person name="Phuntumart V."/>
            <person name="Putnam N.H."/>
            <person name="Rash S."/>
            <person name="Rose J.K."/>
            <person name="Sakihama Y."/>
            <person name="Salamov A.A."/>
            <person name="Savidor A."/>
            <person name="Scheuring C.F."/>
            <person name="Smith B.M."/>
            <person name="Sobral B.W."/>
            <person name="Terry A."/>
            <person name="Torto-Alalibo T.A."/>
            <person name="Win J."/>
            <person name="Xu Z."/>
            <person name="Zhang H."/>
            <person name="Grigoriev I.V."/>
            <person name="Rokhsar D.S."/>
            <person name="Boore J.L."/>
        </authorList>
    </citation>
    <scope>NUCLEOTIDE SEQUENCE [LARGE SCALE GENOMIC DNA]</scope>
    <source>
        <strain evidence="2 3">P6497</strain>
    </source>
</reference>
<dbReference type="OMA" id="THAISNM"/>
<name>G4ZGS9_PHYSP</name>
<dbReference type="Proteomes" id="UP000002640">
    <property type="component" value="Unassembled WGS sequence"/>
</dbReference>
<feature type="transmembrane region" description="Helical" evidence="1">
    <location>
        <begin position="20"/>
        <end position="38"/>
    </location>
</feature>
<accession>G4ZGS9</accession>
<keyword evidence="1" id="KW-0472">Membrane</keyword>
<feature type="transmembrane region" description="Helical" evidence="1">
    <location>
        <begin position="58"/>
        <end position="79"/>
    </location>
</feature>
<organism evidence="2 3">
    <name type="scientific">Phytophthora sojae (strain P6497)</name>
    <name type="common">Soybean stem and root rot agent</name>
    <name type="synonym">Phytophthora megasperma f. sp. glycines</name>
    <dbReference type="NCBI Taxonomy" id="1094619"/>
    <lineage>
        <taxon>Eukaryota</taxon>
        <taxon>Sar</taxon>
        <taxon>Stramenopiles</taxon>
        <taxon>Oomycota</taxon>
        <taxon>Peronosporomycetes</taxon>
        <taxon>Peronosporales</taxon>
        <taxon>Peronosporaceae</taxon>
        <taxon>Phytophthora</taxon>
    </lineage>
</organism>
<feature type="transmembrane region" description="Helical" evidence="1">
    <location>
        <begin position="158"/>
        <end position="175"/>
    </location>
</feature>
<evidence type="ECO:0000256" key="1">
    <source>
        <dbReference type="SAM" id="Phobius"/>
    </source>
</evidence>
<evidence type="ECO:0000313" key="3">
    <source>
        <dbReference type="Proteomes" id="UP000002640"/>
    </source>
</evidence>
<dbReference type="AlphaFoldDB" id="G4ZGS9"/>
<keyword evidence="1" id="KW-1133">Transmembrane helix</keyword>
<dbReference type="GeneID" id="20657929"/>
<dbReference type="RefSeq" id="XP_009526636.1">
    <property type="nucleotide sequence ID" value="XM_009528341.1"/>
</dbReference>
<feature type="transmembrane region" description="Helical" evidence="1">
    <location>
        <begin position="91"/>
        <end position="113"/>
    </location>
</feature>
<dbReference type="EMBL" id="JH159154">
    <property type="protein sequence ID" value="EGZ17578.1"/>
    <property type="molecule type" value="Genomic_DNA"/>
</dbReference>
<evidence type="ECO:0000313" key="2">
    <source>
        <dbReference type="EMBL" id="EGZ17578.1"/>
    </source>
</evidence>
<feature type="transmembrane region" description="Helical" evidence="1">
    <location>
        <begin position="226"/>
        <end position="251"/>
    </location>
</feature>
<protein>
    <submittedName>
        <fullName evidence="2">Uncharacterized protein</fullName>
    </submittedName>
</protein>
<feature type="non-terminal residue" evidence="2">
    <location>
        <position position="1"/>
    </location>
</feature>
<sequence length="320" mass="35631">SVERLESFEYYCKTTSRARVIMVCTLTPLPALTTAVLLECLPLRPPSDGWSGNWVFWIRLGLMTFTLTFVGISELILFVPNLNITLLKRIVVSLGASLSYVGTWLVATATGVVGFPVPFIWQFGGLLLGIYLPSMMFLVFGFAPFMSTSPCRIYLSRYLRLLFAYMALAGVYPLYKVLYEYVPVDYRGGALIILPLWKFGAKHFIMSATRELEDFIPVVVSMTVDFFSALFVSVCISSSGSLYLSALFIAADVGQALLEFREVRANATAVIELLKREGSGHAEDRDLVAQVLEVTRDPRAFPGCILERSATTRLSSPRYD</sequence>
<dbReference type="KEGG" id="psoj:PHYSODRAFT_501115"/>
<proteinExistence type="predicted"/>
<dbReference type="STRING" id="1094619.G4ZGS9"/>
<gene>
    <name evidence="2" type="ORF">PHYSODRAFT_501115</name>
</gene>
<feature type="transmembrane region" description="Helical" evidence="1">
    <location>
        <begin position="119"/>
        <end position="146"/>
    </location>
</feature>
<keyword evidence="1" id="KW-0812">Transmembrane</keyword>